<feature type="compositionally biased region" description="Low complexity" evidence="6">
    <location>
        <begin position="115"/>
        <end position="128"/>
    </location>
</feature>
<evidence type="ECO:0000313" key="9">
    <source>
        <dbReference type="Proteomes" id="UP000053989"/>
    </source>
</evidence>
<dbReference type="SUPFAM" id="SSF46689">
    <property type="entry name" value="Homeodomain-like"/>
    <property type="match status" value="1"/>
</dbReference>
<dbReference type="OrthoDB" id="6159439at2759"/>
<feature type="domain" description="Homeobox" evidence="7">
    <location>
        <begin position="29"/>
        <end position="89"/>
    </location>
</feature>
<reference evidence="8 9" key="1">
    <citation type="submission" date="2014-04" db="EMBL/GenBank/DDBJ databases">
        <authorList>
            <consortium name="DOE Joint Genome Institute"/>
            <person name="Kuo A."/>
            <person name="Kohler A."/>
            <person name="Nagy L.G."/>
            <person name="Floudas D."/>
            <person name="Copeland A."/>
            <person name="Barry K.W."/>
            <person name="Cichocki N."/>
            <person name="Veneault-Fourrey C."/>
            <person name="LaButti K."/>
            <person name="Lindquist E.A."/>
            <person name="Lipzen A."/>
            <person name="Lundell T."/>
            <person name="Morin E."/>
            <person name="Murat C."/>
            <person name="Sun H."/>
            <person name="Tunlid A."/>
            <person name="Henrissat B."/>
            <person name="Grigoriev I.V."/>
            <person name="Hibbett D.S."/>
            <person name="Martin F."/>
            <person name="Nordberg H.P."/>
            <person name="Cantor M.N."/>
            <person name="Hua S.X."/>
        </authorList>
    </citation>
    <scope>NUCLEOTIDE SEQUENCE [LARGE SCALE GENOMIC DNA]</scope>
    <source>
        <strain evidence="8 9">Foug A</strain>
    </source>
</reference>
<dbReference type="AlphaFoldDB" id="A0A0C3E2N6"/>
<dbReference type="InterPro" id="IPR017970">
    <property type="entry name" value="Homeobox_CS"/>
</dbReference>
<feature type="region of interest" description="Disordered" evidence="6">
    <location>
        <begin position="280"/>
        <end position="307"/>
    </location>
</feature>
<dbReference type="Gene3D" id="1.10.10.60">
    <property type="entry name" value="Homeodomain-like"/>
    <property type="match status" value="1"/>
</dbReference>
<accession>A0A0C3E2N6</accession>
<keyword evidence="1 4" id="KW-0238">DNA-binding</keyword>
<feature type="region of interest" description="Disordered" evidence="6">
    <location>
        <begin position="88"/>
        <end position="199"/>
    </location>
</feature>
<feature type="region of interest" description="Disordered" evidence="6">
    <location>
        <begin position="226"/>
        <end position="249"/>
    </location>
</feature>
<keyword evidence="9" id="KW-1185">Reference proteome</keyword>
<dbReference type="Proteomes" id="UP000053989">
    <property type="component" value="Unassembled WGS sequence"/>
</dbReference>
<feature type="DNA-binding region" description="Homeobox" evidence="4">
    <location>
        <begin position="31"/>
        <end position="90"/>
    </location>
</feature>
<dbReference type="EMBL" id="KN822043">
    <property type="protein sequence ID" value="KIM62321.1"/>
    <property type="molecule type" value="Genomic_DNA"/>
</dbReference>
<dbReference type="HOGENOM" id="CLU_787793_0_0_1"/>
<evidence type="ECO:0000256" key="1">
    <source>
        <dbReference type="ARBA" id="ARBA00023125"/>
    </source>
</evidence>
<keyword evidence="2 4" id="KW-0371">Homeobox</keyword>
<dbReference type="PANTHER" id="PTHR46255">
    <property type="entry name" value="SHORT STATURE HOMEOBOX"/>
    <property type="match status" value="1"/>
</dbReference>
<protein>
    <recommendedName>
        <fullName evidence="7">Homeobox domain-containing protein</fullName>
    </recommendedName>
</protein>
<keyword evidence="3 4" id="KW-0539">Nucleus</keyword>
<proteinExistence type="predicted"/>
<dbReference type="GO" id="GO:0005634">
    <property type="term" value="C:nucleus"/>
    <property type="evidence" value="ECO:0007669"/>
    <property type="project" value="UniProtKB-SubCell"/>
</dbReference>
<name>A0A0C3E2N6_9AGAM</name>
<reference evidence="9" key="2">
    <citation type="submission" date="2015-01" db="EMBL/GenBank/DDBJ databases">
        <title>Evolutionary Origins and Diversification of the Mycorrhizal Mutualists.</title>
        <authorList>
            <consortium name="DOE Joint Genome Institute"/>
            <consortium name="Mycorrhizal Genomics Consortium"/>
            <person name="Kohler A."/>
            <person name="Kuo A."/>
            <person name="Nagy L.G."/>
            <person name="Floudas D."/>
            <person name="Copeland A."/>
            <person name="Barry K.W."/>
            <person name="Cichocki N."/>
            <person name="Veneault-Fourrey C."/>
            <person name="LaButti K."/>
            <person name="Lindquist E.A."/>
            <person name="Lipzen A."/>
            <person name="Lundell T."/>
            <person name="Morin E."/>
            <person name="Murat C."/>
            <person name="Riley R."/>
            <person name="Ohm R."/>
            <person name="Sun H."/>
            <person name="Tunlid A."/>
            <person name="Henrissat B."/>
            <person name="Grigoriev I.V."/>
            <person name="Hibbett D.S."/>
            <person name="Martin F."/>
        </authorList>
    </citation>
    <scope>NUCLEOTIDE SEQUENCE [LARGE SCALE GENOMIC DNA]</scope>
    <source>
        <strain evidence="9">Foug A</strain>
    </source>
</reference>
<evidence type="ECO:0000313" key="8">
    <source>
        <dbReference type="EMBL" id="KIM62321.1"/>
    </source>
</evidence>
<evidence type="ECO:0000256" key="2">
    <source>
        <dbReference type="ARBA" id="ARBA00023155"/>
    </source>
</evidence>
<feature type="compositionally biased region" description="Basic and acidic residues" evidence="6">
    <location>
        <begin position="291"/>
        <end position="307"/>
    </location>
</feature>
<sequence>MQQPSPSSTIARSNALSRTSSMASISSDDISRRTRKRFTSVQLVMLEQLFHRTSHPTREQREAVAQVAGMEMKSVTIWFQNKRQTERKVALHHATSQSNIEGHAPTPFPDRGPASSHSSISVPSSHTSRPTHARTMSTSSLHTPRRKMTPPRPRPSLDRVAARTESRLPPPRTPTKPRDPHASPWDNMPSSPLAPPMSPPAHDFIDFVGHGRTLEWACAAARLAEKEGHTKTPSSKTAYHDTECGDAGDETEEENVEAITPEGSFGSSHIMSRPWKLADMHPSTSLRKPGLPRELHASESERKDVGRDDDMMRAALVLCGLGRRL</sequence>
<feature type="compositionally biased region" description="Low complexity" evidence="6">
    <location>
        <begin position="17"/>
        <end position="28"/>
    </location>
</feature>
<organism evidence="8 9">
    <name type="scientific">Scleroderma citrinum Foug A</name>
    <dbReference type="NCBI Taxonomy" id="1036808"/>
    <lineage>
        <taxon>Eukaryota</taxon>
        <taxon>Fungi</taxon>
        <taxon>Dikarya</taxon>
        <taxon>Basidiomycota</taxon>
        <taxon>Agaricomycotina</taxon>
        <taxon>Agaricomycetes</taxon>
        <taxon>Agaricomycetidae</taxon>
        <taxon>Boletales</taxon>
        <taxon>Sclerodermatineae</taxon>
        <taxon>Sclerodermataceae</taxon>
        <taxon>Scleroderma</taxon>
    </lineage>
</organism>
<comment type="subcellular location">
    <subcellularLocation>
        <location evidence="4 5">Nucleus</location>
    </subcellularLocation>
</comment>
<evidence type="ECO:0000256" key="3">
    <source>
        <dbReference type="ARBA" id="ARBA00023242"/>
    </source>
</evidence>
<dbReference type="CDD" id="cd00086">
    <property type="entry name" value="homeodomain"/>
    <property type="match status" value="1"/>
</dbReference>
<dbReference type="InterPro" id="IPR052631">
    <property type="entry name" value="Paired_homeobox_Bicoid"/>
</dbReference>
<evidence type="ECO:0000259" key="7">
    <source>
        <dbReference type="PROSITE" id="PS50071"/>
    </source>
</evidence>
<evidence type="ECO:0000256" key="4">
    <source>
        <dbReference type="PROSITE-ProRule" id="PRU00108"/>
    </source>
</evidence>
<dbReference type="InParanoid" id="A0A0C3E2N6"/>
<feature type="compositionally biased region" description="Basic and acidic residues" evidence="6">
    <location>
        <begin position="155"/>
        <end position="166"/>
    </location>
</feature>
<gene>
    <name evidence="8" type="ORF">SCLCIDRAFT_119671</name>
</gene>
<evidence type="ECO:0000256" key="6">
    <source>
        <dbReference type="SAM" id="MobiDB-lite"/>
    </source>
</evidence>
<dbReference type="SMART" id="SM00389">
    <property type="entry name" value="HOX"/>
    <property type="match status" value="1"/>
</dbReference>
<dbReference type="PANTHER" id="PTHR46255:SF3">
    <property type="entry name" value="HOMEOBOX DOMAIN-CONTAINING PROTEIN"/>
    <property type="match status" value="1"/>
</dbReference>
<dbReference type="PROSITE" id="PS50071">
    <property type="entry name" value="HOMEOBOX_2"/>
    <property type="match status" value="1"/>
</dbReference>
<feature type="compositionally biased region" description="Polar residues" evidence="6">
    <location>
        <begin position="1"/>
        <end position="16"/>
    </location>
</feature>
<evidence type="ECO:0000256" key="5">
    <source>
        <dbReference type="RuleBase" id="RU000682"/>
    </source>
</evidence>
<dbReference type="GO" id="GO:0000981">
    <property type="term" value="F:DNA-binding transcription factor activity, RNA polymerase II-specific"/>
    <property type="evidence" value="ECO:0007669"/>
    <property type="project" value="InterPro"/>
</dbReference>
<dbReference type="Pfam" id="PF00046">
    <property type="entry name" value="Homeodomain"/>
    <property type="match status" value="1"/>
</dbReference>
<feature type="region of interest" description="Disordered" evidence="6">
    <location>
        <begin position="1"/>
        <end position="31"/>
    </location>
</feature>
<dbReference type="PROSITE" id="PS00027">
    <property type="entry name" value="HOMEOBOX_1"/>
    <property type="match status" value="1"/>
</dbReference>
<dbReference type="InterPro" id="IPR001356">
    <property type="entry name" value="HD"/>
</dbReference>
<dbReference type="InterPro" id="IPR009057">
    <property type="entry name" value="Homeodomain-like_sf"/>
</dbReference>
<dbReference type="GO" id="GO:1990837">
    <property type="term" value="F:sequence-specific double-stranded DNA binding"/>
    <property type="evidence" value="ECO:0007669"/>
    <property type="project" value="TreeGrafter"/>
</dbReference>